<keyword evidence="2" id="KW-1133">Transmembrane helix</keyword>
<evidence type="ECO:0000256" key="1">
    <source>
        <dbReference type="SAM" id="Coils"/>
    </source>
</evidence>
<evidence type="ECO:0008006" key="5">
    <source>
        <dbReference type="Google" id="ProtNLM"/>
    </source>
</evidence>
<sequence length="194" mass="22026">MVPDINLLPQLEKRADAPKLFYSLLILVVGIVVTYLIFLYFTAKSDLSMLLAEEQSLTTQVEQLQQELDTKQNVNQGSLEESMQFVQSVSYPVTPLMEETQKLLPAYSKLRGYEFGQDLINITVDFESMPDISKYVERLLASLYFTDAQINSISNFYVQVGGQKELTPEQKFKEVPRYSVLITATIDQMFLAGG</sequence>
<protein>
    <recommendedName>
        <fullName evidence="5">Malate synthase</fullName>
    </recommendedName>
</protein>
<evidence type="ECO:0000313" key="3">
    <source>
        <dbReference type="EMBL" id="QQP14868.1"/>
    </source>
</evidence>
<name>A0ABX7B1B0_9BACI</name>
<organism evidence="3 4">
    <name type="scientific">Lysinibacillus agricola</name>
    <dbReference type="NCBI Taxonomy" id="2590012"/>
    <lineage>
        <taxon>Bacteria</taxon>
        <taxon>Bacillati</taxon>
        <taxon>Bacillota</taxon>
        <taxon>Bacilli</taxon>
        <taxon>Bacillales</taxon>
        <taxon>Bacillaceae</taxon>
        <taxon>Lysinibacillus</taxon>
    </lineage>
</organism>
<evidence type="ECO:0000256" key="2">
    <source>
        <dbReference type="SAM" id="Phobius"/>
    </source>
</evidence>
<keyword evidence="2" id="KW-0812">Transmembrane</keyword>
<feature type="coiled-coil region" evidence="1">
    <location>
        <begin position="47"/>
        <end position="81"/>
    </location>
</feature>
<keyword evidence="1" id="KW-0175">Coiled coil</keyword>
<gene>
    <name evidence="3" type="ORF">FJQ98_06865</name>
</gene>
<proteinExistence type="predicted"/>
<reference evidence="3 4" key="1">
    <citation type="submission" date="2020-01" db="EMBL/GenBank/DDBJ databases">
        <authorList>
            <person name="Liu G."/>
            <person name="Liu B."/>
        </authorList>
    </citation>
    <scope>NUCLEOTIDE SEQUENCE [LARGE SCALE GENOMIC DNA]</scope>
    <source>
        <strain evidence="3 4">FJAT-51161</strain>
    </source>
</reference>
<feature type="transmembrane region" description="Helical" evidence="2">
    <location>
        <begin position="20"/>
        <end position="41"/>
    </location>
</feature>
<keyword evidence="2" id="KW-0472">Membrane</keyword>
<accession>A0ABX7B1B0</accession>
<evidence type="ECO:0000313" key="4">
    <source>
        <dbReference type="Proteomes" id="UP000596049"/>
    </source>
</evidence>
<dbReference type="EMBL" id="CP067341">
    <property type="protein sequence ID" value="QQP14868.1"/>
    <property type="molecule type" value="Genomic_DNA"/>
</dbReference>
<keyword evidence="4" id="KW-1185">Reference proteome</keyword>
<dbReference type="Proteomes" id="UP000596049">
    <property type="component" value="Chromosome"/>
</dbReference>